<dbReference type="PANTHER" id="PTHR22642:SF2">
    <property type="entry name" value="PROTEIN LONG AFTER FAR-RED 3"/>
    <property type="match status" value="1"/>
</dbReference>
<evidence type="ECO:0000259" key="1">
    <source>
        <dbReference type="Pfam" id="PF07969"/>
    </source>
</evidence>
<gene>
    <name evidence="2" type="ORF">H9Q80_11055</name>
</gene>
<dbReference type="SUPFAM" id="SSF51338">
    <property type="entry name" value="Composite domain of metallo-dependent hydrolases"/>
    <property type="match status" value="1"/>
</dbReference>
<dbReference type="InterPro" id="IPR033932">
    <property type="entry name" value="YtcJ-like"/>
</dbReference>
<dbReference type="InterPro" id="IPR013108">
    <property type="entry name" value="Amidohydro_3"/>
</dbReference>
<dbReference type="PANTHER" id="PTHR22642">
    <property type="entry name" value="IMIDAZOLONEPROPIONASE"/>
    <property type="match status" value="1"/>
</dbReference>
<dbReference type="RefSeq" id="WP_117454164.1">
    <property type="nucleotide sequence ID" value="NZ_CP060636.1"/>
</dbReference>
<dbReference type="Proteomes" id="UP000515856">
    <property type="component" value="Chromosome"/>
</dbReference>
<dbReference type="Gene3D" id="3.20.20.140">
    <property type="entry name" value="Metal-dependent hydrolases"/>
    <property type="match status" value="1"/>
</dbReference>
<keyword evidence="2" id="KW-0378">Hydrolase</keyword>
<dbReference type="KEGG" id="ehn:H9Q80_11055"/>
<name>A0A7G9GJ38_9FIRM</name>
<dbReference type="AlphaFoldDB" id="A0A7G9GJ38"/>
<dbReference type="SUPFAM" id="SSF51556">
    <property type="entry name" value="Metallo-dependent hydrolases"/>
    <property type="match status" value="1"/>
</dbReference>
<feature type="domain" description="Amidohydrolase 3" evidence="1">
    <location>
        <begin position="48"/>
        <end position="526"/>
    </location>
</feature>
<dbReference type="EMBL" id="CP060636">
    <property type="protein sequence ID" value="QNM10820.1"/>
    <property type="molecule type" value="Genomic_DNA"/>
</dbReference>
<proteinExistence type="predicted"/>
<keyword evidence="3" id="KW-1185">Reference proteome</keyword>
<dbReference type="InterPro" id="IPR011059">
    <property type="entry name" value="Metal-dep_hydrolase_composite"/>
</dbReference>
<accession>A0A7G9GJ38</accession>
<evidence type="ECO:0000313" key="2">
    <source>
        <dbReference type="EMBL" id="QNM10820.1"/>
    </source>
</evidence>
<dbReference type="Gene3D" id="3.10.310.70">
    <property type="match status" value="1"/>
</dbReference>
<protein>
    <submittedName>
        <fullName evidence="2">Amidohydrolase</fullName>
    </submittedName>
</protein>
<reference evidence="2 3" key="1">
    <citation type="submission" date="2020-08" db="EMBL/GenBank/DDBJ databases">
        <authorList>
            <person name="Liu C."/>
            <person name="Sun Q."/>
        </authorList>
    </citation>
    <scope>NUCLEOTIDE SEQUENCE [LARGE SCALE GENOMIC DNA]</scope>
    <source>
        <strain evidence="2 3">NSJ-61</strain>
    </source>
</reference>
<dbReference type="InterPro" id="IPR032466">
    <property type="entry name" value="Metal_Hydrolase"/>
</dbReference>
<dbReference type="CDD" id="cd01300">
    <property type="entry name" value="YtcJ_like"/>
    <property type="match status" value="1"/>
</dbReference>
<dbReference type="GO" id="GO:0016810">
    <property type="term" value="F:hydrolase activity, acting on carbon-nitrogen (but not peptide) bonds"/>
    <property type="evidence" value="ECO:0007669"/>
    <property type="project" value="InterPro"/>
</dbReference>
<dbReference type="Pfam" id="PF07969">
    <property type="entry name" value="Amidohydro_3"/>
    <property type="match status" value="1"/>
</dbReference>
<dbReference type="Gene3D" id="2.30.40.10">
    <property type="entry name" value="Urease, subunit C, domain 1"/>
    <property type="match status" value="1"/>
</dbReference>
<organism evidence="2 3">
    <name type="scientific">[Eubacterium] hominis</name>
    <dbReference type="NCBI Taxonomy" id="2764325"/>
    <lineage>
        <taxon>Bacteria</taxon>
        <taxon>Bacillati</taxon>
        <taxon>Bacillota</taxon>
        <taxon>Erysipelotrichia</taxon>
        <taxon>Erysipelotrichales</taxon>
        <taxon>Erysipelotrichaceae</taxon>
        <taxon>Amedibacillus</taxon>
    </lineage>
</organism>
<evidence type="ECO:0000313" key="3">
    <source>
        <dbReference type="Proteomes" id="UP000515856"/>
    </source>
</evidence>
<sequence>MNVIYINGDILTMKEGQDSAEAVVEENGKIVFVGDKQKAFTYQRKDSRVIDLQGTCMLPGFIDGHSHFVSVANSLRLCDLANAKSFADIVKLMKIFQEKHGLKENEWLIGTGYDHNFLKEKKHPDRYVLDEISQDTPIYITHISSHMGVANSKALKLLDIKEDMIDPQGGRYGRDAKDKFSGYMEENAFLTFQKRVPMPDISQLFDLMKQAQDIYASYGITTIQDGMVTRELFALLKAAADQGIFHQDIIGYLDLAKAGDLEESCRPYFEDYHHHFKLGGYKVFLDGSPQGKTAWMLTPYKGDHQCGYPALQDDQLYQYIETSVKQHHQIIAHCNGDAAAKQYVDQFEKVMEKYPKAKDIRAVMIHAQLVRKEELKRMKAIGMMPSFFVAHTWYWGDIHIENFGYERACQISPVKTAVEEGLPYTFHQDSPVVPCDIMKSIWCAVNRKTRTGISIGKEQAVSVWDALKANTIYGAYQYFEEARKGSIEEGKLADFVILDHNPLTVNTKDLADIKVLCTIKEGNIIYRAK</sequence>